<keyword evidence="13" id="KW-1185">Reference proteome</keyword>
<dbReference type="CTD" id="221830"/>
<keyword evidence="3 12" id="KW-0240">DNA-directed RNA polymerase</keyword>
<dbReference type="AlphaFoldDB" id="A0A194QCQ0"/>
<comment type="subcellular location">
    <subcellularLocation>
        <location evidence="1">Nucleus</location>
        <location evidence="1">Nucleolus</location>
    </subcellularLocation>
</comment>
<dbReference type="Pfam" id="PF17875">
    <property type="entry name" value="RPA43_OB"/>
    <property type="match status" value="1"/>
</dbReference>
<evidence type="ECO:0000256" key="4">
    <source>
        <dbReference type="ARBA" id="ARBA00022553"/>
    </source>
</evidence>
<reference evidence="12 13" key="1">
    <citation type="journal article" date="2015" name="Nat. Commun.">
        <title>Outbred genome sequencing and CRISPR/Cas9 gene editing in butterflies.</title>
        <authorList>
            <person name="Li X."/>
            <person name="Fan D."/>
            <person name="Zhang W."/>
            <person name="Liu G."/>
            <person name="Zhang L."/>
            <person name="Zhao L."/>
            <person name="Fang X."/>
            <person name="Chen L."/>
            <person name="Dong Y."/>
            <person name="Chen Y."/>
            <person name="Ding Y."/>
            <person name="Zhao R."/>
            <person name="Feng M."/>
            <person name="Zhu Y."/>
            <person name="Feng Y."/>
            <person name="Jiang X."/>
            <person name="Zhu D."/>
            <person name="Xiang H."/>
            <person name="Feng X."/>
            <person name="Li S."/>
            <person name="Wang J."/>
            <person name="Zhang G."/>
            <person name="Kronforst M.R."/>
            <person name="Wang W."/>
        </authorList>
    </citation>
    <scope>NUCLEOTIDE SEQUENCE [LARGE SCALE GENOMIC DNA]</scope>
    <source>
        <strain evidence="12">Ya'a_city_454_Px</strain>
        <tissue evidence="12">Whole body</tissue>
    </source>
</reference>
<organism evidence="12 13">
    <name type="scientific">Papilio xuthus</name>
    <name type="common">Asian swallowtail butterfly</name>
    <dbReference type="NCBI Taxonomy" id="66420"/>
    <lineage>
        <taxon>Eukaryota</taxon>
        <taxon>Metazoa</taxon>
        <taxon>Ecdysozoa</taxon>
        <taxon>Arthropoda</taxon>
        <taxon>Hexapoda</taxon>
        <taxon>Insecta</taxon>
        <taxon>Pterygota</taxon>
        <taxon>Neoptera</taxon>
        <taxon>Endopterygota</taxon>
        <taxon>Lepidoptera</taxon>
        <taxon>Glossata</taxon>
        <taxon>Ditrysia</taxon>
        <taxon>Papilionoidea</taxon>
        <taxon>Papilionidae</taxon>
        <taxon>Papilioninae</taxon>
        <taxon>Papilio</taxon>
    </lineage>
</organism>
<dbReference type="Gene3D" id="2.40.50.1060">
    <property type="match status" value="1"/>
</dbReference>
<evidence type="ECO:0000313" key="14">
    <source>
        <dbReference type="RefSeq" id="XP_013169395.1"/>
    </source>
</evidence>
<evidence type="ECO:0000256" key="8">
    <source>
        <dbReference type="ARBA" id="ARBA00080323"/>
    </source>
</evidence>
<evidence type="ECO:0000313" key="13">
    <source>
        <dbReference type="Proteomes" id="UP000053268"/>
    </source>
</evidence>
<evidence type="ECO:0000256" key="2">
    <source>
        <dbReference type="ARBA" id="ARBA00005930"/>
    </source>
</evidence>
<evidence type="ECO:0000256" key="1">
    <source>
        <dbReference type="ARBA" id="ARBA00004604"/>
    </source>
</evidence>
<proteinExistence type="inferred from homology"/>
<feature type="domain" description="RPA43 OB" evidence="11">
    <location>
        <begin position="100"/>
        <end position="256"/>
    </location>
</feature>
<dbReference type="Proteomes" id="UP000694872">
    <property type="component" value="Unplaced"/>
</dbReference>
<dbReference type="GO" id="GO:0006352">
    <property type="term" value="P:DNA-templated transcription initiation"/>
    <property type="evidence" value="ECO:0007669"/>
    <property type="project" value="InterPro"/>
</dbReference>
<gene>
    <name evidence="14" type="primary">LOC106119082</name>
    <name evidence="12" type="ORF">RR46_09963</name>
</gene>
<evidence type="ECO:0000256" key="3">
    <source>
        <dbReference type="ARBA" id="ARBA00022478"/>
    </source>
</evidence>
<dbReference type="InterPro" id="IPR041178">
    <property type="entry name" value="RPA43_OB"/>
</dbReference>
<keyword evidence="5" id="KW-0804">Transcription</keyword>
<feature type="compositionally biased region" description="Polar residues" evidence="10">
    <location>
        <begin position="239"/>
        <end position="253"/>
    </location>
</feature>
<evidence type="ECO:0000256" key="5">
    <source>
        <dbReference type="ARBA" id="ARBA00023163"/>
    </source>
</evidence>
<feature type="region of interest" description="Disordered" evidence="10">
    <location>
        <begin position="221"/>
        <end position="294"/>
    </location>
</feature>
<dbReference type="STRING" id="66420.A0A194QCQ0"/>
<keyword evidence="6" id="KW-0539">Nucleus</keyword>
<dbReference type="InterPro" id="IPR036898">
    <property type="entry name" value="RNA_pol_Rpb7-like_N_sf"/>
</dbReference>
<dbReference type="GeneID" id="106119082"/>
<dbReference type="FunFam" id="3.30.1490.120:FF:000003">
    <property type="entry name" value="DNA-directed RNA polymerase I subunit RPA43"/>
    <property type="match status" value="1"/>
</dbReference>
<dbReference type="GO" id="GO:0006362">
    <property type="term" value="P:transcription elongation by RNA polymerase I"/>
    <property type="evidence" value="ECO:0007669"/>
    <property type="project" value="TreeGrafter"/>
</dbReference>
<dbReference type="PANTHER" id="PTHR12709">
    <property type="entry name" value="DNA-DIRECTED RNA POLYMERASE II, III"/>
    <property type="match status" value="1"/>
</dbReference>
<comment type="similarity">
    <text evidence="2">Belongs to the eukaryotic RPA43 RNA polymerase subunit family.</text>
</comment>
<accession>A0A194QCQ0</accession>
<dbReference type="OrthoDB" id="10250504at2759"/>
<dbReference type="RefSeq" id="XP_013169395.1">
    <property type="nucleotide sequence ID" value="XM_013313941.1"/>
</dbReference>
<name>A0A194QCQ0_PAPXU</name>
<dbReference type="PANTHER" id="PTHR12709:SF5">
    <property type="entry name" value="DNA-DIRECTED RNA POLYMERASE I SUBUNIT RPA43"/>
    <property type="match status" value="1"/>
</dbReference>
<evidence type="ECO:0000256" key="6">
    <source>
        <dbReference type="ARBA" id="ARBA00023242"/>
    </source>
</evidence>
<feature type="compositionally biased region" description="Basic and acidic residues" evidence="10">
    <location>
        <begin position="254"/>
        <end position="266"/>
    </location>
</feature>
<sequence>MSAIIKFELKELRKLANDKNSCVVERKVTQNLALQPWCLGNLKESIKKLLDYKIGKYDKEFQGIIMSYKNLRVLQNVGTIRNDNGDIYFQVQADYFVFQPRVGATLKGIVNKKSVTHLGILVHRVFNVVIPRPTEEPGNKWIGTNIDEGQEVVFRIVVLDLYGALPYIRGELDERWIENEYEEEIMDSKPSKSRVIDVSYVDFNKTKPNVADRAIGDGCEQATSQAKTKSLKRKDSRNKNVSVDDSSQEITNGQHDDVKSVATEKSKSKRHSKHEDAVRQIETSTKVSKKQKRT</sequence>
<protein>
    <recommendedName>
        <fullName evidence="7">DNA-directed RNA polymerase I subunit RPA43</fullName>
    </recommendedName>
    <alternativeName>
        <fullName evidence="9">DNA-directed RNA polymerase I subunit F</fullName>
    </alternativeName>
    <alternativeName>
        <fullName evidence="8">Twist neighbor protein</fullName>
    </alternativeName>
</protein>
<dbReference type="KEGG" id="pxu:106119082"/>
<evidence type="ECO:0000259" key="11">
    <source>
        <dbReference type="Pfam" id="PF17875"/>
    </source>
</evidence>
<dbReference type="EMBL" id="KQ459232">
    <property type="protein sequence ID" value="KPJ02760.1"/>
    <property type="molecule type" value="Genomic_DNA"/>
</dbReference>
<evidence type="ECO:0000256" key="9">
    <source>
        <dbReference type="ARBA" id="ARBA00083123"/>
    </source>
</evidence>
<dbReference type="GO" id="GO:0005736">
    <property type="term" value="C:RNA polymerase I complex"/>
    <property type="evidence" value="ECO:0007669"/>
    <property type="project" value="TreeGrafter"/>
</dbReference>
<reference evidence="14" key="2">
    <citation type="submission" date="2025-04" db="UniProtKB">
        <authorList>
            <consortium name="RefSeq"/>
        </authorList>
    </citation>
    <scope>IDENTIFICATION</scope>
</reference>
<evidence type="ECO:0000256" key="7">
    <source>
        <dbReference type="ARBA" id="ARBA00073455"/>
    </source>
</evidence>
<dbReference type="InterPro" id="IPR045113">
    <property type="entry name" value="Rpb7-like"/>
</dbReference>
<keyword evidence="4" id="KW-0597">Phosphoprotein</keyword>
<evidence type="ECO:0000313" key="12">
    <source>
        <dbReference type="EMBL" id="KPJ02760.1"/>
    </source>
</evidence>
<dbReference type="Proteomes" id="UP000053268">
    <property type="component" value="Unassembled WGS sequence"/>
</dbReference>
<dbReference type="Gene3D" id="3.30.1490.120">
    <property type="entry name" value="RNA polymerase Rpb7-like, N-terminal domain"/>
    <property type="match status" value="1"/>
</dbReference>
<evidence type="ECO:0000256" key="10">
    <source>
        <dbReference type="SAM" id="MobiDB-lite"/>
    </source>
</evidence>